<comment type="similarity">
    <text evidence="2">Belongs to the bacterial solute-binding protein 2 family.</text>
</comment>
<keyword evidence="4" id="KW-0812">Transmembrane</keyword>
<keyword evidence="4" id="KW-1133">Transmembrane helix</keyword>
<sequence>MTIKKWHVGLVILLLIFIYLFIQLLFASAKIQSSVKKTNQFESASGPHVILITQELDNPYWKTIEQGAVDAAEKFNMNLEYIGPAHINPNEQLDYFHKAIAAKADAIMVQGTVGEEFASLMDEAMAQGIPVITVDTDAPGTRRLAYVGTDNFASGEKLGELVVKALKGKGQVGVIIGSNTAENHKLRLQGFLSIVQHYPDIKVVDIQSSSISQILAEQQAEKMLKKNPEIQVLIGTSALDGVAIVQAAKTLKKDHIIVFGFDDLPETIFAIKQGKIDASIVQQPYRMGYDSIQMLDQFFKNQTVSTTRYTDIHILNRGNVK</sequence>
<reference evidence="6 7" key="1">
    <citation type="submission" date="2015-01" db="EMBL/GenBank/DDBJ databases">
        <title>Draft genome sequences of the supercritical CO2 tolerant bacteria Bacillus subterraneus MITOT1 and Bacillus cereus MIT0214.</title>
        <authorList>
            <person name="Peet K.C."/>
            <person name="Thompson J.R."/>
        </authorList>
    </citation>
    <scope>NUCLEOTIDE SEQUENCE [LARGE SCALE GENOMIC DNA]</scope>
    <source>
        <strain evidence="6 7">MITOT1</strain>
    </source>
</reference>
<protein>
    <recommendedName>
        <fullName evidence="5">Periplasmic binding protein domain-containing protein</fullName>
    </recommendedName>
</protein>
<evidence type="ECO:0000256" key="2">
    <source>
        <dbReference type="ARBA" id="ARBA00007639"/>
    </source>
</evidence>
<proteinExistence type="inferred from homology"/>
<dbReference type="InterPro" id="IPR028082">
    <property type="entry name" value="Peripla_BP_I"/>
</dbReference>
<feature type="domain" description="Periplasmic binding protein" evidence="5">
    <location>
        <begin position="51"/>
        <end position="300"/>
    </location>
</feature>
<comment type="caution">
    <text evidence="6">The sequence shown here is derived from an EMBL/GenBank/DDBJ whole genome shotgun (WGS) entry which is preliminary data.</text>
</comment>
<keyword evidence="3" id="KW-0732">Signal</keyword>
<evidence type="ECO:0000259" key="5">
    <source>
        <dbReference type="Pfam" id="PF13407"/>
    </source>
</evidence>
<dbReference type="Pfam" id="PF13407">
    <property type="entry name" value="Peripla_BP_4"/>
    <property type="match status" value="1"/>
</dbReference>
<gene>
    <name evidence="6" type="ORF">UB32_09790</name>
</gene>
<dbReference type="GO" id="GO:0030313">
    <property type="term" value="C:cell envelope"/>
    <property type="evidence" value="ECO:0007669"/>
    <property type="project" value="UniProtKB-SubCell"/>
</dbReference>
<feature type="transmembrane region" description="Helical" evidence="4">
    <location>
        <begin position="6"/>
        <end position="27"/>
    </location>
</feature>
<name>A0A0D6ZA11_9BACI</name>
<dbReference type="GO" id="GO:0030246">
    <property type="term" value="F:carbohydrate binding"/>
    <property type="evidence" value="ECO:0007669"/>
    <property type="project" value="UniProtKB-ARBA"/>
</dbReference>
<keyword evidence="7" id="KW-1185">Reference proteome</keyword>
<dbReference type="Proteomes" id="UP000032512">
    <property type="component" value="Unassembled WGS sequence"/>
</dbReference>
<dbReference type="Gene3D" id="3.40.50.2300">
    <property type="match status" value="2"/>
</dbReference>
<dbReference type="PANTHER" id="PTHR46847:SF1">
    <property type="entry name" value="D-ALLOSE-BINDING PERIPLASMIC PROTEIN-RELATED"/>
    <property type="match status" value="1"/>
</dbReference>
<organism evidence="6 7">
    <name type="scientific">Mesobacillus subterraneus</name>
    <dbReference type="NCBI Taxonomy" id="285983"/>
    <lineage>
        <taxon>Bacteria</taxon>
        <taxon>Bacillati</taxon>
        <taxon>Bacillota</taxon>
        <taxon>Bacilli</taxon>
        <taxon>Bacillales</taxon>
        <taxon>Bacillaceae</taxon>
        <taxon>Mesobacillus</taxon>
    </lineage>
</organism>
<evidence type="ECO:0000256" key="3">
    <source>
        <dbReference type="ARBA" id="ARBA00022729"/>
    </source>
</evidence>
<dbReference type="AlphaFoldDB" id="A0A0D6ZA11"/>
<evidence type="ECO:0000313" key="7">
    <source>
        <dbReference type="Proteomes" id="UP000032512"/>
    </source>
</evidence>
<evidence type="ECO:0000313" key="6">
    <source>
        <dbReference type="EMBL" id="KIY22190.1"/>
    </source>
</evidence>
<dbReference type="RefSeq" id="WP_052807002.1">
    <property type="nucleotide sequence ID" value="NZ_JXIQ01000077.1"/>
</dbReference>
<dbReference type="PANTHER" id="PTHR46847">
    <property type="entry name" value="D-ALLOSE-BINDING PERIPLASMIC PROTEIN-RELATED"/>
    <property type="match status" value="1"/>
</dbReference>
<dbReference type="OrthoDB" id="6196975at2"/>
<evidence type="ECO:0000256" key="4">
    <source>
        <dbReference type="SAM" id="Phobius"/>
    </source>
</evidence>
<dbReference type="InterPro" id="IPR025997">
    <property type="entry name" value="SBP_2_dom"/>
</dbReference>
<dbReference type="PATRIC" id="fig|285983.3.peg.504"/>
<accession>A0A0D6ZA11</accession>
<comment type="subcellular location">
    <subcellularLocation>
        <location evidence="1">Cell envelope</location>
    </subcellularLocation>
</comment>
<keyword evidence="4" id="KW-0472">Membrane</keyword>
<evidence type="ECO:0000256" key="1">
    <source>
        <dbReference type="ARBA" id="ARBA00004196"/>
    </source>
</evidence>
<dbReference type="SUPFAM" id="SSF53822">
    <property type="entry name" value="Periplasmic binding protein-like I"/>
    <property type="match status" value="1"/>
</dbReference>
<dbReference type="EMBL" id="JXIQ01000077">
    <property type="protein sequence ID" value="KIY22190.1"/>
    <property type="molecule type" value="Genomic_DNA"/>
</dbReference>